<dbReference type="InterPro" id="IPR051058">
    <property type="entry name" value="GDSL_Est/Lipase"/>
</dbReference>
<name>A0A480AIZ1_9BURK</name>
<keyword evidence="2" id="KW-1133">Transmembrane helix</keyword>
<accession>A0A480AIZ1</accession>
<gene>
    <name evidence="5" type="ORF">AQPW35_07800</name>
</gene>
<evidence type="ECO:0000256" key="2">
    <source>
        <dbReference type="SAM" id="Phobius"/>
    </source>
</evidence>
<dbReference type="Pfam" id="PF07589">
    <property type="entry name" value="PEP-CTERM"/>
    <property type="match status" value="1"/>
</dbReference>
<evidence type="ECO:0000259" key="4">
    <source>
        <dbReference type="Pfam" id="PF07589"/>
    </source>
</evidence>
<evidence type="ECO:0000313" key="5">
    <source>
        <dbReference type="EMBL" id="GCL61699.1"/>
    </source>
</evidence>
<dbReference type="GO" id="GO:0016788">
    <property type="term" value="F:hydrolase activity, acting on ester bonds"/>
    <property type="evidence" value="ECO:0007669"/>
    <property type="project" value="InterPro"/>
</dbReference>
<organism evidence="5 6">
    <name type="scientific">Pseudaquabacterium pictum</name>
    <dbReference type="NCBI Taxonomy" id="2315236"/>
    <lineage>
        <taxon>Bacteria</taxon>
        <taxon>Pseudomonadati</taxon>
        <taxon>Pseudomonadota</taxon>
        <taxon>Betaproteobacteria</taxon>
        <taxon>Burkholderiales</taxon>
        <taxon>Sphaerotilaceae</taxon>
        <taxon>Pseudaquabacterium</taxon>
    </lineage>
</organism>
<dbReference type="SUPFAM" id="SSF52266">
    <property type="entry name" value="SGNH hydrolase"/>
    <property type="match status" value="1"/>
</dbReference>
<dbReference type="AlphaFoldDB" id="A0A480AIZ1"/>
<feature type="domain" description="Ice-binding protein C-terminal" evidence="4">
    <location>
        <begin position="291"/>
        <end position="315"/>
    </location>
</feature>
<dbReference type="InterPro" id="IPR036514">
    <property type="entry name" value="SGNH_hydro_sf"/>
</dbReference>
<reference evidence="6" key="1">
    <citation type="submission" date="2019-03" db="EMBL/GenBank/DDBJ databases">
        <title>Aquabacterium pictum sp.nov., the first bacteriochlorophyll a-containing freshwater bacterium in the genus Aquabacterium of the class Betaproteobacteria.</title>
        <authorList>
            <person name="Hirose S."/>
            <person name="Tank M."/>
            <person name="Hara E."/>
            <person name="Tamaki H."/>
            <person name="Takaichi S."/>
            <person name="Haruta S."/>
            <person name="Hanada S."/>
        </authorList>
    </citation>
    <scope>NUCLEOTIDE SEQUENCE [LARGE SCALE GENOMIC DNA]</scope>
    <source>
        <strain evidence="6">W35</strain>
    </source>
</reference>
<keyword evidence="2" id="KW-0472">Membrane</keyword>
<comment type="caution">
    <text evidence="5">The sequence shown here is derived from an EMBL/GenBank/DDBJ whole genome shotgun (WGS) entry which is preliminary data.</text>
</comment>
<dbReference type="Pfam" id="PF00657">
    <property type="entry name" value="Lipase_GDSL"/>
    <property type="match status" value="1"/>
</dbReference>
<keyword evidence="1" id="KW-0378">Hydrolase</keyword>
<dbReference type="CDD" id="cd01846">
    <property type="entry name" value="fatty_acyltransferase_like"/>
    <property type="match status" value="1"/>
</dbReference>
<dbReference type="InterPro" id="IPR013424">
    <property type="entry name" value="Ice-binding_C"/>
</dbReference>
<feature type="signal peptide" evidence="3">
    <location>
        <begin position="1"/>
        <end position="28"/>
    </location>
</feature>
<protein>
    <recommendedName>
        <fullName evidence="4">Ice-binding protein C-terminal domain-containing protein</fullName>
    </recommendedName>
</protein>
<dbReference type="Gene3D" id="3.40.50.1110">
    <property type="entry name" value="SGNH hydrolase"/>
    <property type="match status" value="1"/>
</dbReference>
<dbReference type="InterPro" id="IPR001087">
    <property type="entry name" value="GDSL"/>
</dbReference>
<keyword evidence="6" id="KW-1185">Reference proteome</keyword>
<dbReference type="Proteomes" id="UP000301751">
    <property type="component" value="Unassembled WGS sequence"/>
</dbReference>
<evidence type="ECO:0000256" key="1">
    <source>
        <dbReference type="ARBA" id="ARBA00022801"/>
    </source>
</evidence>
<feature type="chain" id="PRO_5019846457" description="Ice-binding protein C-terminal domain-containing protein" evidence="3">
    <location>
        <begin position="29"/>
        <end position="320"/>
    </location>
</feature>
<feature type="transmembrane region" description="Helical" evidence="2">
    <location>
        <begin position="295"/>
        <end position="312"/>
    </location>
</feature>
<keyword evidence="2" id="KW-0812">Transmembrane</keyword>
<dbReference type="PANTHER" id="PTHR45648">
    <property type="entry name" value="GDSL LIPASE/ACYLHYDROLASE FAMILY PROTEIN (AFU_ORTHOLOGUE AFUA_4G14700)"/>
    <property type="match status" value="1"/>
</dbReference>
<evidence type="ECO:0000256" key="3">
    <source>
        <dbReference type="SAM" id="SignalP"/>
    </source>
</evidence>
<evidence type="ECO:0000313" key="6">
    <source>
        <dbReference type="Proteomes" id="UP000301751"/>
    </source>
</evidence>
<dbReference type="PANTHER" id="PTHR45648:SF22">
    <property type="entry name" value="GDSL LIPASE_ACYLHYDROLASE FAMILY PROTEIN (AFU_ORTHOLOGUE AFUA_4G14700)"/>
    <property type="match status" value="1"/>
</dbReference>
<keyword evidence="3" id="KW-0732">Signal</keyword>
<dbReference type="NCBIfam" id="TIGR02595">
    <property type="entry name" value="PEP_CTERM"/>
    <property type="match status" value="1"/>
</dbReference>
<dbReference type="EMBL" id="BJCL01000001">
    <property type="protein sequence ID" value="GCL61699.1"/>
    <property type="molecule type" value="Genomic_DNA"/>
</dbReference>
<proteinExistence type="predicted"/>
<sequence length="320" mass="32689">MSLKFSNRWLMAAMSASTLFAVTLPASAAFSGLQVFGDSLSDDGNLQALVGAPGAPYFFGRFSNGPVAAEYLAAGLGLGASQYGNHAFGGATTGSGGRVPGTGLLSQVNAFTASLGANTADSGSLFLVWAGANDFLQAPAGQPVPTTIANAVGNLATAVGTLHAKGAKNFLLPLLPDLGATPRALAADKVLPGTAAGLSFVSGLFNASLMDAYGTLAAAWTDEKFYYFDTFAAQQLTLAQAAANGVNTTDACYIEGVKPVCSGYGLNHYYFDDIHPSTFTHQALAAGMLAAVPEPQTMLMMGVGVVALLGLGRRRQRKSA</sequence>